<accession>A0AA88YF71</accession>
<sequence length="156" mass="16547">MLNYCPTSILGDNLSTSRDTWTVVKINIKEVPNSSSVSKSRSVVFGSSYAACGGSIIPSLLISLKGKDQLSLTYGVTLANFAIGQLLGAPAAGWIYDLYGSYSIPFFVAGAAMMISALIMIVPYRSSSFAPQNEETTVTEQVTSTNEQDITIATIG</sequence>
<reference evidence="2" key="1">
    <citation type="submission" date="2019-08" db="EMBL/GenBank/DDBJ databases">
        <title>The improved chromosome-level genome for the pearl oyster Pinctada fucata martensii using PacBio sequencing and Hi-C.</title>
        <authorList>
            <person name="Zheng Z."/>
        </authorList>
    </citation>
    <scope>NUCLEOTIDE SEQUENCE</scope>
    <source>
        <strain evidence="2">ZZ-2019</strain>
        <tissue evidence="2">Adductor muscle</tissue>
    </source>
</reference>
<keyword evidence="1" id="KW-0472">Membrane</keyword>
<gene>
    <name evidence="2" type="ORF">FSP39_015340</name>
</gene>
<dbReference type="Pfam" id="PF06779">
    <property type="entry name" value="MFS_4"/>
    <property type="match status" value="1"/>
</dbReference>
<feature type="transmembrane region" description="Helical" evidence="1">
    <location>
        <begin position="102"/>
        <end position="122"/>
    </location>
</feature>
<evidence type="ECO:0000313" key="3">
    <source>
        <dbReference type="Proteomes" id="UP001186944"/>
    </source>
</evidence>
<protein>
    <recommendedName>
        <fullName evidence="4">Major facilitator superfamily (MFS) profile domain-containing protein</fullName>
    </recommendedName>
</protein>
<keyword evidence="1" id="KW-0812">Transmembrane</keyword>
<dbReference type="EMBL" id="VSWD01000008">
    <property type="protein sequence ID" value="KAK3095496.1"/>
    <property type="molecule type" value="Genomic_DNA"/>
</dbReference>
<dbReference type="Gene3D" id="1.20.1250.20">
    <property type="entry name" value="MFS general substrate transporter like domains"/>
    <property type="match status" value="1"/>
</dbReference>
<dbReference type="InterPro" id="IPR010645">
    <property type="entry name" value="MFS_4"/>
</dbReference>
<feature type="transmembrane region" description="Helical" evidence="1">
    <location>
        <begin position="43"/>
        <end position="62"/>
    </location>
</feature>
<comment type="caution">
    <text evidence="2">The sequence shown here is derived from an EMBL/GenBank/DDBJ whole genome shotgun (WGS) entry which is preliminary data.</text>
</comment>
<dbReference type="InterPro" id="IPR036259">
    <property type="entry name" value="MFS_trans_sf"/>
</dbReference>
<keyword evidence="3" id="KW-1185">Reference proteome</keyword>
<evidence type="ECO:0000256" key="1">
    <source>
        <dbReference type="SAM" id="Phobius"/>
    </source>
</evidence>
<proteinExistence type="predicted"/>
<name>A0AA88YF71_PINIB</name>
<dbReference type="Proteomes" id="UP001186944">
    <property type="component" value="Unassembled WGS sequence"/>
</dbReference>
<organism evidence="2 3">
    <name type="scientific">Pinctada imbricata</name>
    <name type="common">Atlantic pearl-oyster</name>
    <name type="synonym">Pinctada martensii</name>
    <dbReference type="NCBI Taxonomy" id="66713"/>
    <lineage>
        <taxon>Eukaryota</taxon>
        <taxon>Metazoa</taxon>
        <taxon>Spiralia</taxon>
        <taxon>Lophotrochozoa</taxon>
        <taxon>Mollusca</taxon>
        <taxon>Bivalvia</taxon>
        <taxon>Autobranchia</taxon>
        <taxon>Pteriomorphia</taxon>
        <taxon>Pterioida</taxon>
        <taxon>Pterioidea</taxon>
        <taxon>Pteriidae</taxon>
        <taxon>Pinctada</taxon>
    </lineage>
</organism>
<keyword evidence="1" id="KW-1133">Transmembrane helix</keyword>
<evidence type="ECO:0008006" key="4">
    <source>
        <dbReference type="Google" id="ProtNLM"/>
    </source>
</evidence>
<feature type="transmembrane region" description="Helical" evidence="1">
    <location>
        <begin position="74"/>
        <end position="96"/>
    </location>
</feature>
<evidence type="ECO:0000313" key="2">
    <source>
        <dbReference type="EMBL" id="KAK3095496.1"/>
    </source>
</evidence>
<dbReference type="SUPFAM" id="SSF103473">
    <property type="entry name" value="MFS general substrate transporter"/>
    <property type="match status" value="1"/>
</dbReference>
<dbReference type="AlphaFoldDB" id="A0AA88YF71"/>